<sequence>MPHYLRLKHCSVLAYITLTVLLAFTGVAMAAQTGTLKLVSVGIGDRDNMTLRAHKAIVNADVFLAMHPEQTRAKLADLIGDKPLHDAGHGLFGRMGHRGSAEQRAAQQDKTRQIIRSAVAGGKHVVILDYGDSTIYGPQTGYLKEFADLNPEVVPGISSFNAANAALKCGITGGSQSHSVIITAAMGAREGYKGKDTLTKLAETQSTMVFFTMGLNLSEVVKQLKTQYDAITPMAIVLYAGSSDKEQVIRGTLNTITTQVEDDKLPFEHLIYVGDFLR</sequence>
<dbReference type="InterPro" id="IPR014777">
    <property type="entry name" value="4pyrrole_Mease_sub1"/>
</dbReference>
<comment type="caution">
    <text evidence="6">The sequence shown here is derived from an EMBL/GenBank/DDBJ whole genome shotgun (WGS) entry which is preliminary data.</text>
</comment>
<name>Q1JX26_DESA6</name>
<feature type="chain" id="PRO_5004192633" evidence="4">
    <location>
        <begin position="31"/>
        <end position="278"/>
    </location>
</feature>
<dbReference type="Pfam" id="PF00590">
    <property type="entry name" value="TP_methylase"/>
    <property type="match status" value="1"/>
</dbReference>
<keyword evidence="7" id="KW-1185">Reference proteome</keyword>
<dbReference type="AlphaFoldDB" id="Q1JX26"/>
<dbReference type="InterPro" id="IPR035996">
    <property type="entry name" value="4pyrrol_Methylase_sf"/>
</dbReference>
<dbReference type="CDD" id="cd11724">
    <property type="entry name" value="TP_methylase"/>
    <property type="match status" value="1"/>
</dbReference>
<dbReference type="Gene3D" id="3.30.950.10">
    <property type="entry name" value="Methyltransferase, Cobalt-precorrin-4 Transmethylase, Domain 2"/>
    <property type="match status" value="1"/>
</dbReference>
<accession>Q1JX26</accession>
<keyword evidence="1 6" id="KW-0489">Methyltransferase</keyword>
<dbReference type="InterPro" id="IPR050161">
    <property type="entry name" value="Siro_Cobalamin_biosynth"/>
</dbReference>
<keyword evidence="2" id="KW-0808">Transferase</keyword>
<dbReference type="OrthoDB" id="9804789at2"/>
<keyword evidence="3" id="KW-0949">S-adenosyl-L-methionine</keyword>
<dbReference type="SUPFAM" id="SSF53790">
    <property type="entry name" value="Tetrapyrrole methylase"/>
    <property type="match status" value="1"/>
</dbReference>
<protein>
    <submittedName>
        <fullName evidence="6">Uroporphyrin-III C/tetrapyrrole (Corrin/Porphyrin) methyltransferase</fullName>
    </submittedName>
</protein>
<proteinExistence type="predicted"/>
<organism evidence="6 7">
    <name type="scientific">Desulfuromonas acetoxidans (strain DSM 684 / 11070)</name>
    <dbReference type="NCBI Taxonomy" id="281689"/>
    <lineage>
        <taxon>Bacteria</taxon>
        <taxon>Pseudomonadati</taxon>
        <taxon>Thermodesulfobacteriota</taxon>
        <taxon>Desulfuromonadia</taxon>
        <taxon>Desulfuromonadales</taxon>
        <taxon>Desulfuromonadaceae</taxon>
        <taxon>Desulfuromonas</taxon>
    </lineage>
</organism>
<evidence type="ECO:0000256" key="2">
    <source>
        <dbReference type="ARBA" id="ARBA00022679"/>
    </source>
</evidence>
<dbReference type="PANTHER" id="PTHR45790">
    <property type="entry name" value="SIROHEME SYNTHASE-RELATED"/>
    <property type="match status" value="1"/>
</dbReference>
<dbReference type="InterPro" id="IPR014776">
    <property type="entry name" value="4pyrrole_Mease_sub2"/>
</dbReference>
<keyword evidence="4" id="KW-0732">Signal</keyword>
<dbReference type="InterPro" id="IPR000878">
    <property type="entry name" value="4pyrrol_Mease"/>
</dbReference>
<dbReference type="EMBL" id="AAEW02000017">
    <property type="protein sequence ID" value="EAT14836.1"/>
    <property type="molecule type" value="Genomic_DNA"/>
</dbReference>
<evidence type="ECO:0000256" key="1">
    <source>
        <dbReference type="ARBA" id="ARBA00022603"/>
    </source>
</evidence>
<evidence type="ECO:0000313" key="6">
    <source>
        <dbReference type="EMBL" id="EAT14836.1"/>
    </source>
</evidence>
<evidence type="ECO:0000256" key="3">
    <source>
        <dbReference type="ARBA" id="ARBA00022691"/>
    </source>
</evidence>
<evidence type="ECO:0000256" key="4">
    <source>
        <dbReference type="SAM" id="SignalP"/>
    </source>
</evidence>
<feature type="domain" description="Tetrapyrrole methylase" evidence="5">
    <location>
        <begin position="36"/>
        <end position="256"/>
    </location>
</feature>
<gene>
    <name evidence="6" type="ORF">Dace_0975</name>
</gene>
<dbReference type="GO" id="GO:0008168">
    <property type="term" value="F:methyltransferase activity"/>
    <property type="evidence" value="ECO:0007669"/>
    <property type="project" value="UniProtKB-KW"/>
</dbReference>
<reference evidence="6" key="1">
    <citation type="submission" date="2006-05" db="EMBL/GenBank/DDBJ databases">
        <title>Annotation of the draft genome assembly of Desulfuromonas acetoxidans DSM 684.</title>
        <authorList>
            <consortium name="US DOE Joint Genome Institute (JGI-ORNL)"/>
            <person name="Larimer F."/>
            <person name="Land M."/>
            <person name="Hauser L."/>
        </authorList>
    </citation>
    <scope>NUCLEOTIDE SEQUENCE [LARGE SCALE GENOMIC DNA]</scope>
    <source>
        <strain evidence="6">DSM 684</strain>
    </source>
</reference>
<evidence type="ECO:0000313" key="7">
    <source>
        <dbReference type="Proteomes" id="UP000005695"/>
    </source>
</evidence>
<reference evidence="6" key="2">
    <citation type="submission" date="2006-05" db="EMBL/GenBank/DDBJ databases">
        <title>Sequencing of the draft genome and assembly of Desulfuromonas acetoxidans DSM 684.</title>
        <authorList>
            <consortium name="US DOE Joint Genome Institute (JGI-PGF)"/>
            <person name="Copeland A."/>
            <person name="Lucas S."/>
            <person name="Lapidus A."/>
            <person name="Barry K."/>
            <person name="Detter J.C."/>
            <person name="Glavina del Rio T."/>
            <person name="Hammon N."/>
            <person name="Israni S."/>
            <person name="Dalin E."/>
            <person name="Tice H."/>
            <person name="Bruce D."/>
            <person name="Pitluck S."/>
            <person name="Richardson P."/>
        </authorList>
    </citation>
    <scope>NUCLEOTIDE SEQUENCE [LARGE SCALE GENOMIC DNA]</scope>
    <source>
        <strain evidence="6">DSM 684</strain>
    </source>
</reference>
<dbReference type="Gene3D" id="3.40.1010.10">
    <property type="entry name" value="Cobalt-precorrin-4 Transmethylase, Domain 1"/>
    <property type="match status" value="1"/>
</dbReference>
<dbReference type="RefSeq" id="WP_006002078.1">
    <property type="nucleotide sequence ID" value="NZ_AAEW02000017.1"/>
</dbReference>
<evidence type="ECO:0000259" key="5">
    <source>
        <dbReference type="Pfam" id="PF00590"/>
    </source>
</evidence>
<dbReference type="GO" id="GO:0032259">
    <property type="term" value="P:methylation"/>
    <property type="evidence" value="ECO:0007669"/>
    <property type="project" value="UniProtKB-KW"/>
</dbReference>
<feature type="signal peptide" evidence="4">
    <location>
        <begin position="1"/>
        <end position="30"/>
    </location>
</feature>
<dbReference type="Proteomes" id="UP000005695">
    <property type="component" value="Unassembled WGS sequence"/>
</dbReference>